<proteinExistence type="predicted"/>
<evidence type="ECO:0000313" key="1">
    <source>
        <dbReference type="EMBL" id="MBO8475200.1"/>
    </source>
</evidence>
<protein>
    <submittedName>
        <fullName evidence="1">Uncharacterized protein</fullName>
    </submittedName>
</protein>
<dbReference type="Proteomes" id="UP000823757">
    <property type="component" value="Unassembled WGS sequence"/>
</dbReference>
<reference evidence="1" key="2">
    <citation type="journal article" date="2021" name="PeerJ">
        <title>Extensive microbial diversity within the chicken gut microbiome revealed by metagenomics and culture.</title>
        <authorList>
            <person name="Gilroy R."/>
            <person name="Ravi A."/>
            <person name="Getino M."/>
            <person name="Pursley I."/>
            <person name="Horton D.L."/>
            <person name="Alikhan N.F."/>
            <person name="Baker D."/>
            <person name="Gharbi K."/>
            <person name="Hall N."/>
            <person name="Watson M."/>
            <person name="Adriaenssens E.M."/>
            <person name="Foster-Nyarko E."/>
            <person name="Jarju S."/>
            <person name="Secka A."/>
            <person name="Antonio M."/>
            <person name="Oren A."/>
            <person name="Chaudhuri R.R."/>
            <person name="La Ragione R."/>
            <person name="Hildebrand F."/>
            <person name="Pallen M.J."/>
        </authorList>
    </citation>
    <scope>NUCLEOTIDE SEQUENCE</scope>
    <source>
        <strain evidence="1">B1-13419</strain>
    </source>
</reference>
<evidence type="ECO:0000313" key="2">
    <source>
        <dbReference type="Proteomes" id="UP000823757"/>
    </source>
</evidence>
<accession>A0A9D9IMV5</accession>
<name>A0A9D9IMV5_9BACT</name>
<comment type="caution">
    <text evidence="1">The sequence shown here is derived from an EMBL/GenBank/DDBJ whole genome shotgun (WGS) entry which is preliminary data.</text>
</comment>
<dbReference type="AlphaFoldDB" id="A0A9D9IMV5"/>
<sequence>MLSNTTEINSAKLNATESALSKLIEETAGLASSFELLENICNDGKCLLDSQVMRECRDMIGTMNRLLCEQSGRLAHLNVMQGVHKAAMSEYERLNGKSRNLSKCPTTVNS</sequence>
<gene>
    <name evidence="1" type="ORF">IAB91_07925</name>
</gene>
<reference evidence="1" key="1">
    <citation type="submission" date="2020-10" db="EMBL/GenBank/DDBJ databases">
        <authorList>
            <person name="Gilroy R."/>
        </authorList>
    </citation>
    <scope>NUCLEOTIDE SEQUENCE</scope>
    <source>
        <strain evidence="1">B1-13419</strain>
    </source>
</reference>
<dbReference type="EMBL" id="JADIMD010000118">
    <property type="protein sequence ID" value="MBO8475200.1"/>
    <property type="molecule type" value="Genomic_DNA"/>
</dbReference>
<organism evidence="1 2">
    <name type="scientific">Candidatus Cryptobacteroides faecigallinarum</name>
    <dbReference type="NCBI Taxonomy" id="2840763"/>
    <lineage>
        <taxon>Bacteria</taxon>
        <taxon>Pseudomonadati</taxon>
        <taxon>Bacteroidota</taxon>
        <taxon>Bacteroidia</taxon>
        <taxon>Bacteroidales</taxon>
        <taxon>Candidatus Cryptobacteroides</taxon>
    </lineage>
</organism>